<feature type="domain" description="RNA polymerase sigma-70 region 2" evidence="6">
    <location>
        <begin position="45"/>
        <end position="109"/>
    </location>
</feature>
<evidence type="ECO:0000313" key="8">
    <source>
        <dbReference type="EMBL" id="MFA9477014.1"/>
    </source>
</evidence>
<evidence type="ECO:0000259" key="6">
    <source>
        <dbReference type="Pfam" id="PF04542"/>
    </source>
</evidence>
<comment type="similarity">
    <text evidence="1">Belongs to the sigma-70 factor family. ECF subfamily.</text>
</comment>
<feature type="domain" description="RNA polymerase sigma factor 70 region 4 type 2" evidence="7">
    <location>
        <begin position="146"/>
        <end position="197"/>
    </location>
</feature>
<dbReference type="InterPro" id="IPR014284">
    <property type="entry name" value="RNA_pol_sigma-70_dom"/>
</dbReference>
<comment type="caution">
    <text evidence="8">The sequence shown here is derived from an EMBL/GenBank/DDBJ whole genome shotgun (WGS) entry which is preliminary data.</text>
</comment>
<dbReference type="InterPro" id="IPR013325">
    <property type="entry name" value="RNA_pol_sigma_r2"/>
</dbReference>
<dbReference type="PANTHER" id="PTHR43133:SF62">
    <property type="entry name" value="RNA POLYMERASE SIGMA FACTOR SIGZ"/>
    <property type="match status" value="1"/>
</dbReference>
<evidence type="ECO:0000256" key="3">
    <source>
        <dbReference type="ARBA" id="ARBA00023082"/>
    </source>
</evidence>
<organism evidence="8 9">
    <name type="scientific">Natronomicrosphaera hydrolytica</name>
    <dbReference type="NCBI Taxonomy" id="3242702"/>
    <lineage>
        <taxon>Bacteria</taxon>
        <taxon>Pseudomonadati</taxon>
        <taxon>Planctomycetota</taxon>
        <taxon>Phycisphaerae</taxon>
        <taxon>Phycisphaerales</taxon>
        <taxon>Phycisphaeraceae</taxon>
        <taxon>Natronomicrosphaera</taxon>
    </lineage>
</organism>
<sequence length="227" mass="25318">MNFPGLEERPSCLSTDQGRGKQHVTDTDLLEAIRQGDADALDEVFNRYRKVVYAICLRVLGNEAEAENVLVDVFTELWRRPERVGVKSKTVSSYLLKLARERATEQMRDPSTCEPEAAVDEPRDGDVADGNSLKSPEASWIVERRRQARRAMAMLPPGQRVAVQYAFFDGLSHHEIAARLDLPVSIVKTRVHLGLARFRDEMIDRCASQPIAGVAPHQSKLVPSVAG</sequence>
<dbReference type="InterPro" id="IPR007627">
    <property type="entry name" value="RNA_pol_sigma70_r2"/>
</dbReference>
<keyword evidence="3" id="KW-0731">Sigma factor</keyword>
<protein>
    <submittedName>
        <fullName evidence="8">RNA polymerase sigma factor</fullName>
    </submittedName>
</protein>
<dbReference type="RefSeq" id="WP_425343938.1">
    <property type="nucleotide sequence ID" value="NZ_JBGUBD010000001.1"/>
</dbReference>
<feature type="region of interest" description="Disordered" evidence="5">
    <location>
        <begin position="1"/>
        <end position="21"/>
    </location>
</feature>
<evidence type="ECO:0000256" key="5">
    <source>
        <dbReference type="SAM" id="MobiDB-lite"/>
    </source>
</evidence>
<feature type="region of interest" description="Disordered" evidence="5">
    <location>
        <begin position="105"/>
        <end position="133"/>
    </location>
</feature>
<dbReference type="SUPFAM" id="SSF88946">
    <property type="entry name" value="Sigma2 domain of RNA polymerase sigma factors"/>
    <property type="match status" value="1"/>
</dbReference>
<dbReference type="InterPro" id="IPR013324">
    <property type="entry name" value="RNA_pol_sigma_r3/r4-like"/>
</dbReference>
<keyword evidence="2" id="KW-0805">Transcription regulation</keyword>
<gene>
    <name evidence="8" type="ORF">ACERK3_01780</name>
</gene>
<dbReference type="Gene3D" id="1.10.10.10">
    <property type="entry name" value="Winged helix-like DNA-binding domain superfamily/Winged helix DNA-binding domain"/>
    <property type="match status" value="1"/>
</dbReference>
<feature type="compositionally biased region" description="Basic and acidic residues" evidence="5">
    <location>
        <begin position="1"/>
        <end position="10"/>
    </location>
</feature>
<accession>A0ABV4U2E4</accession>
<dbReference type="NCBIfam" id="TIGR02937">
    <property type="entry name" value="sigma70-ECF"/>
    <property type="match status" value="1"/>
</dbReference>
<dbReference type="PANTHER" id="PTHR43133">
    <property type="entry name" value="RNA POLYMERASE ECF-TYPE SIGMA FACTO"/>
    <property type="match status" value="1"/>
</dbReference>
<evidence type="ECO:0000313" key="9">
    <source>
        <dbReference type="Proteomes" id="UP001575105"/>
    </source>
</evidence>
<evidence type="ECO:0000259" key="7">
    <source>
        <dbReference type="Pfam" id="PF08281"/>
    </source>
</evidence>
<dbReference type="InterPro" id="IPR039425">
    <property type="entry name" value="RNA_pol_sigma-70-like"/>
</dbReference>
<dbReference type="Pfam" id="PF08281">
    <property type="entry name" value="Sigma70_r4_2"/>
    <property type="match status" value="1"/>
</dbReference>
<dbReference type="Pfam" id="PF04542">
    <property type="entry name" value="Sigma70_r2"/>
    <property type="match status" value="1"/>
</dbReference>
<name>A0ABV4U2E4_9BACT</name>
<dbReference type="Gene3D" id="1.10.1740.10">
    <property type="match status" value="1"/>
</dbReference>
<dbReference type="Proteomes" id="UP001575105">
    <property type="component" value="Unassembled WGS sequence"/>
</dbReference>
<dbReference type="InterPro" id="IPR036388">
    <property type="entry name" value="WH-like_DNA-bd_sf"/>
</dbReference>
<dbReference type="EMBL" id="JBGUBD010000001">
    <property type="protein sequence ID" value="MFA9477014.1"/>
    <property type="molecule type" value="Genomic_DNA"/>
</dbReference>
<evidence type="ECO:0000256" key="2">
    <source>
        <dbReference type="ARBA" id="ARBA00023015"/>
    </source>
</evidence>
<keyword evidence="9" id="KW-1185">Reference proteome</keyword>
<keyword evidence="4" id="KW-0804">Transcription</keyword>
<evidence type="ECO:0000256" key="1">
    <source>
        <dbReference type="ARBA" id="ARBA00010641"/>
    </source>
</evidence>
<dbReference type="SUPFAM" id="SSF88659">
    <property type="entry name" value="Sigma3 and sigma4 domains of RNA polymerase sigma factors"/>
    <property type="match status" value="1"/>
</dbReference>
<evidence type="ECO:0000256" key="4">
    <source>
        <dbReference type="ARBA" id="ARBA00023163"/>
    </source>
</evidence>
<reference evidence="8 9" key="1">
    <citation type="submission" date="2024-08" db="EMBL/GenBank/DDBJ databases">
        <title>Whole-genome sequencing of halo(alkali)philic microorganisms from hypersaline lakes.</title>
        <authorList>
            <person name="Sorokin D.Y."/>
            <person name="Merkel A.Y."/>
            <person name="Messina E."/>
            <person name="Yakimov M."/>
        </authorList>
    </citation>
    <scope>NUCLEOTIDE SEQUENCE [LARGE SCALE GENOMIC DNA]</scope>
    <source>
        <strain evidence="8 9">AB-hyl4</strain>
    </source>
</reference>
<dbReference type="InterPro" id="IPR013249">
    <property type="entry name" value="RNA_pol_sigma70_r4_t2"/>
</dbReference>
<dbReference type="CDD" id="cd06171">
    <property type="entry name" value="Sigma70_r4"/>
    <property type="match status" value="1"/>
</dbReference>
<proteinExistence type="inferred from homology"/>